<dbReference type="KEGG" id="csg:Cylst_5056"/>
<proteinExistence type="predicted"/>
<dbReference type="AlphaFoldDB" id="K9X656"/>
<dbReference type="RefSeq" id="WP_015210337.1">
    <property type="nucleotide sequence ID" value="NC_019757.1"/>
</dbReference>
<dbReference type="OrthoDB" id="488843at2"/>
<evidence type="ECO:0000313" key="2">
    <source>
        <dbReference type="Proteomes" id="UP000010475"/>
    </source>
</evidence>
<dbReference type="EMBL" id="CP003642">
    <property type="protein sequence ID" value="AFZ27102.1"/>
    <property type="molecule type" value="Genomic_DNA"/>
</dbReference>
<keyword evidence="2" id="KW-1185">Reference proteome</keyword>
<organism evidence="1 2">
    <name type="scientific">Cylindrospermum stagnale PCC 7417</name>
    <dbReference type="NCBI Taxonomy" id="56107"/>
    <lineage>
        <taxon>Bacteria</taxon>
        <taxon>Bacillati</taxon>
        <taxon>Cyanobacteriota</taxon>
        <taxon>Cyanophyceae</taxon>
        <taxon>Nostocales</taxon>
        <taxon>Nostocaceae</taxon>
        <taxon>Cylindrospermum</taxon>
    </lineage>
</organism>
<dbReference type="Proteomes" id="UP000010475">
    <property type="component" value="Chromosome"/>
</dbReference>
<sequence>MQPSHLPLIWLKIIEQSLVRKQLIVKEDTPLRQFLVFVRERLPLCNGARANLGECSYVSQNRRFQDRRTVFCQQTPNNRYSNQLYSHRFVPPDTKQTSESESGISPIFSFSVERNSCQA</sequence>
<name>K9X656_9NOST</name>
<reference evidence="1 2" key="1">
    <citation type="submission" date="2012-06" db="EMBL/GenBank/DDBJ databases">
        <title>Finished chromosome of genome of Cylindrospermum stagnale PCC 7417.</title>
        <authorList>
            <consortium name="US DOE Joint Genome Institute"/>
            <person name="Gugger M."/>
            <person name="Coursin T."/>
            <person name="Rippka R."/>
            <person name="Tandeau De Marsac N."/>
            <person name="Huntemann M."/>
            <person name="Wei C.-L."/>
            <person name="Han J."/>
            <person name="Detter J.C."/>
            <person name="Han C."/>
            <person name="Tapia R."/>
            <person name="Chen A."/>
            <person name="Kyrpides N."/>
            <person name="Mavromatis K."/>
            <person name="Markowitz V."/>
            <person name="Szeto E."/>
            <person name="Ivanova N."/>
            <person name="Pagani I."/>
            <person name="Pati A."/>
            <person name="Goodwin L."/>
            <person name="Nordberg H.P."/>
            <person name="Cantor M.N."/>
            <person name="Hua S.X."/>
            <person name="Woyke T."/>
            <person name="Kerfeld C.A."/>
        </authorList>
    </citation>
    <scope>NUCLEOTIDE SEQUENCE [LARGE SCALE GENOMIC DNA]</scope>
    <source>
        <strain evidence="1 2">PCC 7417</strain>
    </source>
</reference>
<accession>K9X656</accession>
<gene>
    <name evidence="1" type="ORF">Cylst_5056</name>
</gene>
<dbReference type="HOGENOM" id="CLU_2057518_0_0_3"/>
<dbReference type="STRING" id="56107.Cylst_5056"/>
<protein>
    <submittedName>
        <fullName evidence="1">Uncharacterized protein</fullName>
    </submittedName>
</protein>
<evidence type="ECO:0000313" key="1">
    <source>
        <dbReference type="EMBL" id="AFZ27102.1"/>
    </source>
</evidence>